<sequence length="315" mass="36666">MDDGEHVRGGFDASMNYPQYENAYKVVLNATAIEHGRRTFASLFTDLTYSERLRELSSDIYQHYNANRQITEEYNHKMASMYEVGRIIRKYRRWQFKLFPSGSTVTDLASKGSDLDATIWMPRARRYFQNESEAAFVILRNIRHYLLIDDEIRHKLASVVYVEAKVPVLKIKWKTGLDMDLSCCTEDFVSGIQNSYIIRGFSLYAMVLLVTHFLQCAVFPPVLPNLQKLFPRLEKNNLSLAELFVLFLEYYSRFNFGSHYICMRDATVKWRWLAITYGGLLALLSNRTAFSFRKTLDMFTSEASPPTVQKIMKGH</sequence>
<dbReference type="STRING" id="27835.A0A0N4Y9A2"/>
<gene>
    <name evidence="3" type="ORF">NBR_LOCUS12869</name>
</gene>
<evidence type="ECO:0000256" key="1">
    <source>
        <dbReference type="SAM" id="Phobius"/>
    </source>
</evidence>
<dbReference type="Proteomes" id="UP000271162">
    <property type="component" value="Unassembled WGS sequence"/>
</dbReference>
<dbReference type="PANTHER" id="PTHR12271:SF128">
    <property type="entry name" value="PAP-ASSOCIATED DOMAIN-CONTAINING PROTEIN"/>
    <property type="match status" value="1"/>
</dbReference>
<proteinExistence type="predicted"/>
<dbReference type="GO" id="GO:0050265">
    <property type="term" value="F:RNA uridylyltransferase activity"/>
    <property type="evidence" value="ECO:0007669"/>
    <property type="project" value="TreeGrafter"/>
</dbReference>
<protein>
    <submittedName>
        <fullName evidence="5">Poly(A) RNA polymerase GLD2 (inferred by orthology to a human protein)</fullName>
    </submittedName>
</protein>
<evidence type="ECO:0000313" key="5">
    <source>
        <dbReference type="WBParaSite" id="NBR_0001286801-mRNA-1"/>
    </source>
</evidence>
<dbReference type="GO" id="GO:0046872">
    <property type="term" value="F:metal ion binding"/>
    <property type="evidence" value="ECO:0007669"/>
    <property type="project" value="UniProtKB-KW"/>
</dbReference>
<keyword evidence="1" id="KW-0472">Membrane</keyword>
<feature type="transmembrane region" description="Helical" evidence="1">
    <location>
        <begin position="272"/>
        <end position="290"/>
    </location>
</feature>
<dbReference type="Gene3D" id="3.30.460.10">
    <property type="entry name" value="Beta Polymerase, domain 2"/>
    <property type="match status" value="1"/>
</dbReference>
<evidence type="ECO:0000313" key="3">
    <source>
        <dbReference type="EMBL" id="VDL76458.1"/>
    </source>
</evidence>
<evidence type="ECO:0000259" key="2">
    <source>
        <dbReference type="Pfam" id="PF22600"/>
    </source>
</evidence>
<feature type="transmembrane region" description="Helical" evidence="1">
    <location>
        <begin position="235"/>
        <end position="252"/>
    </location>
</feature>
<keyword evidence="1" id="KW-1133">Transmembrane helix</keyword>
<feature type="transmembrane region" description="Helical" evidence="1">
    <location>
        <begin position="201"/>
        <end position="223"/>
    </location>
</feature>
<keyword evidence="1" id="KW-0812">Transmembrane</keyword>
<name>A0A0N4Y9A2_NIPBR</name>
<dbReference type="InterPro" id="IPR043519">
    <property type="entry name" value="NT_sf"/>
</dbReference>
<accession>A0A0N4Y9A2</accession>
<dbReference type="SUPFAM" id="SSF81301">
    <property type="entry name" value="Nucleotidyltransferase"/>
    <property type="match status" value="1"/>
</dbReference>
<dbReference type="AlphaFoldDB" id="A0A0N4Y9A2"/>
<dbReference type="EMBL" id="UYSL01020878">
    <property type="protein sequence ID" value="VDL76458.1"/>
    <property type="molecule type" value="Genomic_DNA"/>
</dbReference>
<dbReference type="GO" id="GO:1990817">
    <property type="term" value="F:poly(A) RNA polymerase activity"/>
    <property type="evidence" value="ECO:0007669"/>
    <property type="project" value="UniProtKB-ARBA"/>
</dbReference>
<dbReference type="InterPro" id="IPR054708">
    <property type="entry name" value="MTPAP-like_central"/>
</dbReference>
<feature type="domain" description="Poly(A) RNA polymerase mitochondrial-like central palm" evidence="2">
    <location>
        <begin position="56"/>
        <end position="201"/>
    </location>
</feature>
<dbReference type="WBParaSite" id="NBR_0001286801-mRNA-1">
    <property type="protein sequence ID" value="NBR_0001286801-mRNA-1"/>
    <property type="gene ID" value="NBR_0001286801"/>
</dbReference>
<evidence type="ECO:0000313" key="4">
    <source>
        <dbReference type="Proteomes" id="UP000271162"/>
    </source>
</evidence>
<reference evidence="5" key="1">
    <citation type="submission" date="2017-02" db="UniProtKB">
        <authorList>
            <consortium name="WormBaseParasite"/>
        </authorList>
    </citation>
    <scope>IDENTIFICATION</scope>
</reference>
<keyword evidence="4" id="KW-1185">Reference proteome</keyword>
<dbReference type="SUPFAM" id="SSF81631">
    <property type="entry name" value="PAP/OAS1 substrate-binding domain"/>
    <property type="match status" value="1"/>
</dbReference>
<dbReference type="PANTHER" id="PTHR12271">
    <property type="entry name" value="POLY A POLYMERASE CID PAP -RELATED"/>
    <property type="match status" value="1"/>
</dbReference>
<reference evidence="3 4" key="2">
    <citation type="submission" date="2018-11" db="EMBL/GenBank/DDBJ databases">
        <authorList>
            <consortium name="Pathogen Informatics"/>
        </authorList>
    </citation>
    <scope>NUCLEOTIDE SEQUENCE [LARGE SCALE GENOMIC DNA]</scope>
</reference>
<dbReference type="Gene3D" id="1.10.1410.10">
    <property type="match status" value="1"/>
</dbReference>
<dbReference type="Pfam" id="PF22600">
    <property type="entry name" value="MTPAP-like_central"/>
    <property type="match status" value="1"/>
</dbReference>
<organism evidence="5">
    <name type="scientific">Nippostrongylus brasiliensis</name>
    <name type="common">Rat hookworm</name>
    <dbReference type="NCBI Taxonomy" id="27835"/>
    <lineage>
        <taxon>Eukaryota</taxon>
        <taxon>Metazoa</taxon>
        <taxon>Ecdysozoa</taxon>
        <taxon>Nematoda</taxon>
        <taxon>Chromadorea</taxon>
        <taxon>Rhabditida</taxon>
        <taxon>Rhabditina</taxon>
        <taxon>Rhabditomorpha</taxon>
        <taxon>Strongyloidea</taxon>
        <taxon>Heligmosomidae</taxon>
        <taxon>Nippostrongylus</taxon>
    </lineage>
</organism>
<dbReference type="GO" id="GO:0031123">
    <property type="term" value="P:RNA 3'-end processing"/>
    <property type="evidence" value="ECO:0007669"/>
    <property type="project" value="TreeGrafter"/>
</dbReference>